<evidence type="ECO:0000256" key="2">
    <source>
        <dbReference type="ARBA" id="ARBA00005417"/>
    </source>
</evidence>
<dbReference type="SUPFAM" id="SSF52540">
    <property type="entry name" value="P-loop containing nucleoside triphosphate hydrolases"/>
    <property type="match status" value="1"/>
</dbReference>
<dbReference type="PROSITE" id="PS50893">
    <property type="entry name" value="ABC_TRANSPORTER_2"/>
    <property type="match status" value="1"/>
</dbReference>
<keyword evidence="3" id="KW-0813">Transport</keyword>
<dbReference type="GO" id="GO:0055085">
    <property type="term" value="P:transmembrane transport"/>
    <property type="evidence" value="ECO:0007669"/>
    <property type="project" value="UniProtKB-ARBA"/>
</dbReference>
<dbReference type="GO" id="GO:0005524">
    <property type="term" value="F:ATP binding"/>
    <property type="evidence" value="ECO:0007669"/>
    <property type="project" value="UniProtKB-KW"/>
</dbReference>
<dbReference type="InterPro" id="IPR017871">
    <property type="entry name" value="ABC_transporter-like_CS"/>
</dbReference>
<keyword evidence="8" id="KW-1185">Reference proteome</keyword>
<dbReference type="Pfam" id="PF00005">
    <property type="entry name" value="ABC_tran"/>
    <property type="match status" value="1"/>
</dbReference>
<gene>
    <name evidence="7" type="ORF">K1W69_24165</name>
</gene>
<accession>A0AAE3D240</accession>
<evidence type="ECO:0000256" key="3">
    <source>
        <dbReference type="ARBA" id="ARBA00022448"/>
    </source>
</evidence>
<name>A0AAE3D240_9HYPH</name>
<evidence type="ECO:0000313" key="7">
    <source>
        <dbReference type="EMBL" id="MBW8640310.1"/>
    </source>
</evidence>
<dbReference type="SMART" id="SM00382">
    <property type="entry name" value="AAA"/>
    <property type="match status" value="1"/>
</dbReference>
<dbReference type="CDD" id="cd03257">
    <property type="entry name" value="ABC_NikE_OppD_transporters"/>
    <property type="match status" value="1"/>
</dbReference>
<evidence type="ECO:0000313" key="8">
    <source>
        <dbReference type="Proteomes" id="UP001196509"/>
    </source>
</evidence>
<dbReference type="PANTHER" id="PTHR43776">
    <property type="entry name" value="TRANSPORT ATP-BINDING PROTEIN"/>
    <property type="match status" value="1"/>
</dbReference>
<dbReference type="Pfam" id="PF08352">
    <property type="entry name" value="oligo_HPY"/>
    <property type="match status" value="1"/>
</dbReference>
<keyword evidence="4" id="KW-0547">Nucleotide-binding</keyword>
<sequence>MSGPMLRIENLTKTFPVRNAFGRISGEVTAVDNVSFSIEPGRVYGLAGESGSGKSTIARMIMGLTRPTAGNIYLDGLNITDAGSGRSRRGKVQMVFQNPGSSLNARRTIGQSISVPLDAHGHPRHDRARRIDELLEMVQLPAEFAERYPHELSGGQKQRVAIARALAMPPKLLVLDEPTSALDVSVQAKVIDLLVDLGRRLDLTFLFISHDLSLMRNFAQDVGVLYLGRIVEAGATADVFEKPSHDYTKLLLASVPVMSAEEEAMRPALPLVDGEVLTSDRLPVGSNTSFERLEQ</sequence>
<dbReference type="PROSITE" id="PS00211">
    <property type="entry name" value="ABC_TRANSPORTER_1"/>
    <property type="match status" value="1"/>
</dbReference>
<proteinExistence type="inferred from homology"/>
<organism evidence="7 8">
    <name type="scientific">Flavimaribacter sediminis</name>
    <dbReference type="NCBI Taxonomy" id="2865987"/>
    <lineage>
        <taxon>Bacteria</taxon>
        <taxon>Pseudomonadati</taxon>
        <taxon>Pseudomonadota</taxon>
        <taxon>Alphaproteobacteria</taxon>
        <taxon>Hyphomicrobiales</taxon>
        <taxon>Rhizobiaceae</taxon>
        <taxon>Flavimaribacter</taxon>
    </lineage>
</organism>
<dbReference type="EMBL" id="JAICBX010000006">
    <property type="protein sequence ID" value="MBW8640310.1"/>
    <property type="molecule type" value="Genomic_DNA"/>
</dbReference>
<comment type="subcellular location">
    <subcellularLocation>
        <location evidence="1">Cell inner membrane</location>
        <topology evidence="1">Peripheral membrane protein</topology>
    </subcellularLocation>
</comment>
<comment type="caution">
    <text evidence="7">The sequence shown here is derived from an EMBL/GenBank/DDBJ whole genome shotgun (WGS) entry which is preliminary data.</text>
</comment>
<dbReference type="GO" id="GO:0005886">
    <property type="term" value="C:plasma membrane"/>
    <property type="evidence" value="ECO:0007669"/>
    <property type="project" value="UniProtKB-SubCell"/>
</dbReference>
<dbReference type="GO" id="GO:0016887">
    <property type="term" value="F:ATP hydrolysis activity"/>
    <property type="evidence" value="ECO:0007669"/>
    <property type="project" value="InterPro"/>
</dbReference>
<keyword evidence="5 7" id="KW-0067">ATP-binding</keyword>
<evidence type="ECO:0000256" key="4">
    <source>
        <dbReference type="ARBA" id="ARBA00022741"/>
    </source>
</evidence>
<dbReference type="AlphaFoldDB" id="A0AAE3D240"/>
<reference evidence="7" key="1">
    <citation type="submission" date="2021-08" db="EMBL/GenBank/DDBJ databases">
        <title>Hoeflea bacterium WL0058 sp. nov., isolated from the sediment.</title>
        <authorList>
            <person name="Wang L."/>
            <person name="Zhang D."/>
        </authorList>
    </citation>
    <scope>NUCLEOTIDE SEQUENCE</scope>
    <source>
        <strain evidence="7">WL0058</strain>
    </source>
</reference>
<dbReference type="InterPro" id="IPR027417">
    <property type="entry name" value="P-loop_NTPase"/>
</dbReference>
<comment type="similarity">
    <text evidence="2">Belongs to the ABC transporter superfamily.</text>
</comment>
<dbReference type="RefSeq" id="WP_220231047.1">
    <property type="nucleotide sequence ID" value="NZ_JAICBX010000006.1"/>
</dbReference>
<evidence type="ECO:0000256" key="1">
    <source>
        <dbReference type="ARBA" id="ARBA00004417"/>
    </source>
</evidence>
<dbReference type="Proteomes" id="UP001196509">
    <property type="component" value="Unassembled WGS sequence"/>
</dbReference>
<dbReference type="PANTHER" id="PTHR43776:SF7">
    <property type="entry name" value="D,D-DIPEPTIDE TRANSPORT ATP-BINDING PROTEIN DDPF-RELATED"/>
    <property type="match status" value="1"/>
</dbReference>
<evidence type="ECO:0000259" key="6">
    <source>
        <dbReference type="PROSITE" id="PS50893"/>
    </source>
</evidence>
<dbReference type="InterPro" id="IPR003439">
    <property type="entry name" value="ABC_transporter-like_ATP-bd"/>
</dbReference>
<dbReference type="InterPro" id="IPR003593">
    <property type="entry name" value="AAA+_ATPase"/>
</dbReference>
<dbReference type="InterPro" id="IPR013563">
    <property type="entry name" value="Oligopep_ABC_C"/>
</dbReference>
<evidence type="ECO:0000256" key="5">
    <source>
        <dbReference type="ARBA" id="ARBA00022840"/>
    </source>
</evidence>
<dbReference type="Gene3D" id="3.40.50.300">
    <property type="entry name" value="P-loop containing nucleotide triphosphate hydrolases"/>
    <property type="match status" value="1"/>
</dbReference>
<dbReference type="InterPro" id="IPR050319">
    <property type="entry name" value="ABC_transp_ATP-bind"/>
</dbReference>
<dbReference type="GO" id="GO:0015833">
    <property type="term" value="P:peptide transport"/>
    <property type="evidence" value="ECO:0007669"/>
    <property type="project" value="InterPro"/>
</dbReference>
<protein>
    <submittedName>
        <fullName evidence="7">ATP-binding cassette domain-containing protein</fullName>
    </submittedName>
</protein>
<feature type="domain" description="ABC transporter" evidence="6">
    <location>
        <begin position="6"/>
        <end position="252"/>
    </location>
</feature>